<comment type="subcellular location">
    <subcellularLocation>
        <location evidence="1">Cell membrane</location>
        <topology evidence="1">Multi-pass membrane protein</topology>
    </subcellularLocation>
</comment>
<dbReference type="PROSITE" id="PS50929">
    <property type="entry name" value="ABC_TM1F"/>
    <property type="match status" value="1"/>
</dbReference>
<protein>
    <submittedName>
        <fullName evidence="12">ABC transporter ATP-binding protein</fullName>
    </submittedName>
</protein>
<dbReference type="InterPro" id="IPR027417">
    <property type="entry name" value="P-loop_NTPase"/>
</dbReference>
<keyword evidence="6 12" id="KW-0067">ATP-binding</keyword>
<dbReference type="Pfam" id="PF00664">
    <property type="entry name" value="ABC_membrane"/>
    <property type="match status" value="1"/>
</dbReference>
<feature type="transmembrane region" description="Helical" evidence="9">
    <location>
        <begin position="18"/>
        <end position="41"/>
    </location>
</feature>
<reference evidence="12" key="1">
    <citation type="submission" date="2023-11" db="EMBL/GenBank/DDBJ databases">
        <title>Genome Sequence of Bacillus thuringiensis stain BLB 30AF.</title>
        <authorList>
            <person name="Farhat A."/>
        </authorList>
    </citation>
    <scope>NUCLEOTIDE SEQUENCE</scope>
    <source>
        <strain evidence="12">BLB30AF</strain>
    </source>
</reference>
<dbReference type="GO" id="GO:0005524">
    <property type="term" value="F:ATP binding"/>
    <property type="evidence" value="ECO:0007669"/>
    <property type="project" value="UniProtKB-KW"/>
</dbReference>
<dbReference type="PANTHER" id="PTHR43394">
    <property type="entry name" value="ATP-DEPENDENT PERMEASE MDL1, MITOCHONDRIAL"/>
    <property type="match status" value="1"/>
</dbReference>
<evidence type="ECO:0000256" key="4">
    <source>
        <dbReference type="ARBA" id="ARBA00022692"/>
    </source>
</evidence>
<dbReference type="Gene3D" id="1.20.1560.10">
    <property type="entry name" value="ABC transporter type 1, transmembrane domain"/>
    <property type="match status" value="1"/>
</dbReference>
<organism evidence="12 13">
    <name type="scientific">Bacillus thuringiensis</name>
    <dbReference type="NCBI Taxonomy" id="1428"/>
    <lineage>
        <taxon>Bacteria</taxon>
        <taxon>Bacillati</taxon>
        <taxon>Bacillota</taxon>
        <taxon>Bacilli</taxon>
        <taxon>Bacillales</taxon>
        <taxon>Bacillaceae</taxon>
        <taxon>Bacillus</taxon>
        <taxon>Bacillus cereus group</taxon>
    </lineage>
</organism>
<proteinExistence type="predicted"/>
<sequence length="568" mass="64259">MNAYKVLLLAINDRRKKLLLSTIIIVSILFTVASLVFPLLVKDIVDEFSVNKISLWMIGGLVLFLIVKSIIESVNQYIIAKFGNMIIRDLQKNIYTKMLHFKVDFFDEHHSGELSSRIVNDTEIIKDLITYHIPKLVTGVIMILGGLTLTIILDWKLTIVILIISPFIFGIIFPLMRKTEQTGDRQQKEISVFIAKTQETFKNIKMVKASTAEKHEKSIMYKCIDRLYNANLYESKIFAMVAPLVSLLLILGLLIVVGYGAYRISVGTLSISTLIAFVIYAFQMMTPMSSISGFIGEYHKANGAIKSLNTIMNNNEIEQTSNTKYAFQNEVSFKQVNFGYKDNLILKNITFNIKRGEALTIVGPSGSGKTTLINLLEKFYFPTNGEITIDNVNINQLNTYELRKNIGIVSQGSSLISGTILENLLYGLDEKYIDESNIREALRYANLEEFVEKQKDKLDTNIGESGDKLSGGEKQRLNIARLFLKNPDIILLDEPTSNLDIESRNLVLESIKTLTKGKTVIKVTHNLEEVKPDDNILFLEDGEIVCKGSHERVSEINNRYKEFISMVM</sequence>
<dbReference type="Gene3D" id="3.40.50.300">
    <property type="entry name" value="P-loop containing nucleotide triphosphate hydrolases"/>
    <property type="match status" value="1"/>
</dbReference>
<dbReference type="Proteomes" id="UP001274571">
    <property type="component" value="Unassembled WGS sequence"/>
</dbReference>
<feature type="transmembrane region" description="Helical" evidence="9">
    <location>
        <begin position="159"/>
        <end position="176"/>
    </location>
</feature>
<dbReference type="CDD" id="cd18551">
    <property type="entry name" value="ABC_6TM_LmrA_like"/>
    <property type="match status" value="1"/>
</dbReference>
<comment type="caution">
    <text evidence="12">The sequence shown here is derived from an EMBL/GenBank/DDBJ whole genome shotgun (WGS) entry which is preliminary data.</text>
</comment>
<dbReference type="GO" id="GO:0015421">
    <property type="term" value="F:ABC-type oligopeptide transporter activity"/>
    <property type="evidence" value="ECO:0007669"/>
    <property type="project" value="TreeGrafter"/>
</dbReference>
<dbReference type="SMART" id="SM00382">
    <property type="entry name" value="AAA"/>
    <property type="match status" value="1"/>
</dbReference>
<dbReference type="PANTHER" id="PTHR43394:SF1">
    <property type="entry name" value="ATP-BINDING CASSETTE SUB-FAMILY B MEMBER 10, MITOCHONDRIAL"/>
    <property type="match status" value="1"/>
</dbReference>
<feature type="transmembrane region" description="Helical" evidence="9">
    <location>
        <begin position="237"/>
        <end position="258"/>
    </location>
</feature>
<keyword evidence="4 9" id="KW-0812">Transmembrane</keyword>
<name>A0AAW9GN95_BACTU</name>
<keyword evidence="5" id="KW-0547">Nucleotide-binding</keyword>
<dbReference type="InterPro" id="IPR039421">
    <property type="entry name" value="Type_1_exporter"/>
</dbReference>
<feature type="transmembrane region" description="Helical" evidence="9">
    <location>
        <begin position="136"/>
        <end position="153"/>
    </location>
</feature>
<dbReference type="Pfam" id="PF00005">
    <property type="entry name" value="ABC_tran"/>
    <property type="match status" value="1"/>
</dbReference>
<keyword evidence="2" id="KW-0813">Transport</keyword>
<evidence type="ECO:0000256" key="5">
    <source>
        <dbReference type="ARBA" id="ARBA00022741"/>
    </source>
</evidence>
<evidence type="ECO:0000259" key="10">
    <source>
        <dbReference type="PROSITE" id="PS50893"/>
    </source>
</evidence>
<gene>
    <name evidence="12" type="ORF">SOH20_25685</name>
</gene>
<dbReference type="EMBL" id="JAXCMD010000010">
    <property type="protein sequence ID" value="MDY0854261.1"/>
    <property type="molecule type" value="Genomic_DNA"/>
</dbReference>
<evidence type="ECO:0000259" key="11">
    <source>
        <dbReference type="PROSITE" id="PS50929"/>
    </source>
</evidence>
<dbReference type="InterPro" id="IPR036640">
    <property type="entry name" value="ABC1_TM_sf"/>
</dbReference>
<dbReference type="AlphaFoldDB" id="A0AAW9GN95"/>
<dbReference type="InterPro" id="IPR003593">
    <property type="entry name" value="AAA+_ATPase"/>
</dbReference>
<dbReference type="InterPro" id="IPR011527">
    <property type="entry name" value="ABC1_TM_dom"/>
</dbReference>
<accession>A0AAW9GN95</accession>
<dbReference type="GO" id="GO:0005886">
    <property type="term" value="C:plasma membrane"/>
    <property type="evidence" value="ECO:0007669"/>
    <property type="project" value="UniProtKB-SubCell"/>
</dbReference>
<dbReference type="RefSeq" id="WP_320483540.1">
    <property type="nucleotide sequence ID" value="NZ_JAXCMD010000010.1"/>
</dbReference>
<dbReference type="SUPFAM" id="SSF52540">
    <property type="entry name" value="P-loop containing nucleoside triphosphate hydrolases"/>
    <property type="match status" value="1"/>
</dbReference>
<feature type="domain" description="ABC transmembrane type-1" evidence="11">
    <location>
        <begin position="23"/>
        <end position="300"/>
    </location>
</feature>
<dbReference type="PROSITE" id="PS00211">
    <property type="entry name" value="ABC_TRANSPORTER_1"/>
    <property type="match status" value="1"/>
</dbReference>
<dbReference type="PROSITE" id="PS50893">
    <property type="entry name" value="ABC_TRANSPORTER_2"/>
    <property type="match status" value="1"/>
</dbReference>
<evidence type="ECO:0000256" key="1">
    <source>
        <dbReference type="ARBA" id="ARBA00004651"/>
    </source>
</evidence>
<dbReference type="GO" id="GO:0016887">
    <property type="term" value="F:ATP hydrolysis activity"/>
    <property type="evidence" value="ECO:0007669"/>
    <property type="project" value="InterPro"/>
</dbReference>
<evidence type="ECO:0000256" key="8">
    <source>
        <dbReference type="ARBA" id="ARBA00023136"/>
    </source>
</evidence>
<dbReference type="InterPro" id="IPR017871">
    <property type="entry name" value="ABC_transporter-like_CS"/>
</dbReference>
<evidence type="ECO:0000256" key="9">
    <source>
        <dbReference type="SAM" id="Phobius"/>
    </source>
</evidence>
<keyword evidence="7 9" id="KW-1133">Transmembrane helix</keyword>
<feature type="domain" description="ABC transporter" evidence="10">
    <location>
        <begin position="331"/>
        <end position="566"/>
    </location>
</feature>
<evidence type="ECO:0000256" key="6">
    <source>
        <dbReference type="ARBA" id="ARBA00022840"/>
    </source>
</evidence>
<feature type="transmembrane region" description="Helical" evidence="9">
    <location>
        <begin position="53"/>
        <end position="71"/>
    </location>
</feature>
<evidence type="ECO:0000256" key="7">
    <source>
        <dbReference type="ARBA" id="ARBA00022989"/>
    </source>
</evidence>
<evidence type="ECO:0000256" key="2">
    <source>
        <dbReference type="ARBA" id="ARBA00022448"/>
    </source>
</evidence>
<keyword evidence="3" id="KW-1003">Cell membrane</keyword>
<dbReference type="InterPro" id="IPR003439">
    <property type="entry name" value="ABC_transporter-like_ATP-bd"/>
</dbReference>
<keyword evidence="8 9" id="KW-0472">Membrane</keyword>
<evidence type="ECO:0000313" key="13">
    <source>
        <dbReference type="Proteomes" id="UP001274571"/>
    </source>
</evidence>
<dbReference type="FunFam" id="3.40.50.300:FF:000221">
    <property type="entry name" value="Multidrug ABC transporter ATP-binding protein"/>
    <property type="match status" value="1"/>
</dbReference>
<evidence type="ECO:0000256" key="3">
    <source>
        <dbReference type="ARBA" id="ARBA00022475"/>
    </source>
</evidence>
<evidence type="ECO:0000313" key="12">
    <source>
        <dbReference type="EMBL" id="MDY0854261.1"/>
    </source>
</evidence>
<dbReference type="SUPFAM" id="SSF90123">
    <property type="entry name" value="ABC transporter transmembrane region"/>
    <property type="match status" value="1"/>
</dbReference>